<dbReference type="SUPFAM" id="SSF53254">
    <property type="entry name" value="Phosphoglycerate mutase-like"/>
    <property type="match status" value="1"/>
</dbReference>
<protein>
    <submittedName>
        <fullName evidence="1">Histidine phosphatase family protein</fullName>
    </submittedName>
</protein>
<dbReference type="RefSeq" id="WP_340469154.1">
    <property type="nucleotide sequence ID" value="NZ_JBANBB010000001.1"/>
</dbReference>
<comment type="caution">
    <text evidence="1">The sequence shown here is derived from an EMBL/GenBank/DDBJ whole genome shotgun (WGS) entry which is preliminary data.</text>
</comment>
<name>A0ABU8ZMZ5_9BIFI</name>
<keyword evidence="2" id="KW-1185">Reference proteome</keyword>
<dbReference type="PANTHER" id="PTHR47623">
    <property type="entry name" value="OS09G0287300 PROTEIN"/>
    <property type="match status" value="1"/>
</dbReference>
<sequence>MGVDVSKIAKHARRCSYTLILMRHAKAEVSSPDGDRGRPLTEKGLKQARKVAKGLVRVDLIPDRIVCSGALRARQTLDRMLAPLGDGPQVDYREDLYEGGIQAILDQMAQTRPDQHLLMIIGHEPAISVTSQWLAKKESDPGLLDLLNLGVSPANLVIFGSENPFDRWELHSARLHGVVAPHDFKH</sequence>
<evidence type="ECO:0000313" key="1">
    <source>
        <dbReference type="EMBL" id="MEK0306613.1"/>
    </source>
</evidence>
<organism evidence="1 2">
    <name type="scientific">Bifidobacterium favimelis</name>
    <dbReference type="NCBI Taxonomy" id="3122979"/>
    <lineage>
        <taxon>Bacteria</taxon>
        <taxon>Bacillati</taxon>
        <taxon>Actinomycetota</taxon>
        <taxon>Actinomycetes</taxon>
        <taxon>Bifidobacteriales</taxon>
        <taxon>Bifidobacteriaceae</taxon>
        <taxon>Bifidobacterium</taxon>
    </lineage>
</organism>
<dbReference type="Gene3D" id="3.40.50.1240">
    <property type="entry name" value="Phosphoglycerate mutase-like"/>
    <property type="match status" value="1"/>
</dbReference>
<dbReference type="PANTHER" id="PTHR47623:SF1">
    <property type="entry name" value="OS09G0287300 PROTEIN"/>
    <property type="match status" value="1"/>
</dbReference>
<dbReference type="Pfam" id="PF00300">
    <property type="entry name" value="His_Phos_1"/>
    <property type="match status" value="1"/>
</dbReference>
<evidence type="ECO:0000313" key="2">
    <source>
        <dbReference type="Proteomes" id="UP001373159"/>
    </source>
</evidence>
<reference evidence="1 2" key="1">
    <citation type="submission" date="2024-02" db="EMBL/GenBank/DDBJ databases">
        <title>Bifidobacterium honeyensis sp. nov., isolated from the comb honey.</title>
        <authorList>
            <person name="Liu W."/>
            <person name="Li Y."/>
        </authorList>
    </citation>
    <scope>NUCLEOTIDE SEQUENCE [LARGE SCALE GENOMIC DNA]</scope>
    <source>
        <strain evidence="1 2">IMAU50988</strain>
    </source>
</reference>
<accession>A0ABU8ZMZ5</accession>
<dbReference type="InterPro" id="IPR029033">
    <property type="entry name" value="His_PPase_superfam"/>
</dbReference>
<dbReference type="InterPro" id="IPR013078">
    <property type="entry name" value="His_Pase_superF_clade-1"/>
</dbReference>
<dbReference type="CDD" id="cd07067">
    <property type="entry name" value="HP_PGM_like"/>
    <property type="match status" value="1"/>
</dbReference>
<dbReference type="EMBL" id="JBANBB010000001">
    <property type="protein sequence ID" value="MEK0306613.1"/>
    <property type="molecule type" value="Genomic_DNA"/>
</dbReference>
<gene>
    <name evidence="1" type="ORF">V8P97_03915</name>
</gene>
<dbReference type="Proteomes" id="UP001373159">
    <property type="component" value="Unassembled WGS sequence"/>
</dbReference>
<proteinExistence type="predicted"/>
<dbReference type="SMART" id="SM00855">
    <property type="entry name" value="PGAM"/>
    <property type="match status" value="1"/>
</dbReference>